<proteinExistence type="predicted"/>
<dbReference type="InterPro" id="IPR014756">
    <property type="entry name" value="Ig_E-set"/>
</dbReference>
<evidence type="ECO:0000256" key="6">
    <source>
        <dbReference type="SAM" id="Phobius"/>
    </source>
</evidence>
<evidence type="ECO:0000256" key="1">
    <source>
        <dbReference type="ARBA" id="ARBA00004196"/>
    </source>
</evidence>
<comment type="subcellular location">
    <subcellularLocation>
        <location evidence="1">Cell envelope</location>
    </subcellularLocation>
</comment>
<dbReference type="GO" id="GO:0005886">
    <property type="term" value="C:plasma membrane"/>
    <property type="evidence" value="ECO:0007669"/>
    <property type="project" value="TreeGrafter"/>
</dbReference>
<dbReference type="SUPFAM" id="SSF81296">
    <property type="entry name" value="E set domains"/>
    <property type="match status" value="1"/>
</dbReference>
<keyword evidence="3" id="KW-0732">Signal</keyword>
<feature type="region of interest" description="Disordered" evidence="5">
    <location>
        <begin position="106"/>
        <end position="127"/>
    </location>
</feature>
<evidence type="ECO:0000313" key="9">
    <source>
        <dbReference type="Proteomes" id="UP000238217"/>
    </source>
</evidence>
<dbReference type="GO" id="GO:0042597">
    <property type="term" value="C:periplasmic space"/>
    <property type="evidence" value="ECO:0007669"/>
    <property type="project" value="InterPro"/>
</dbReference>
<feature type="region of interest" description="Disordered" evidence="5">
    <location>
        <begin position="157"/>
        <end position="222"/>
    </location>
</feature>
<dbReference type="GO" id="GO:0030313">
    <property type="term" value="C:cell envelope"/>
    <property type="evidence" value="ECO:0007669"/>
    <property type="project" value="UniProtKB-SubCell"/>
</dbReference>
<name>A0A2T0YMX6_9MICC</name>
<dbReference type="OrthoDB" id="5242236at2"/>
<keyword evidence="6" id="KW-1133">Transmembrane helix</keyword>
<feature type="transmembrane region" description="Helical" evidence="6">
    <location>
        <begin position="229"/>
        <end position="251"/>
    </location>
</feature>
<evidence type="ECO:0000256" key="4">
    <source>
        <dbReference type="ARBA" id="ARBA00023008"/>
    </source>
</evidence>
<dbReference type="Proteomes" id="UP000238217">
    <property type="component" value="Unassembled WGS sequence"/>
</dbReference>
<dbReference type="Pfam" id="PF04234">
    <property type="entry name" value="CopC"/>
    <property type="match status" value="1"/>
</dbReference>
<keyword evidence="6" id="KW-0812">Transmembrane</keyword>
<dbReference type="EMBL" id="PVTY01000006">
    <property type="protein sequence ID" value="PRZ16701.1"/>
    <property type="molecule type" value="Genomic_DNA"/>
</dbReference>
<reference evidence="8 9" key="1">
    <citation type="submission" date="2018-03" db="EMBL/GenBank/DDBJ databases">
        <title>Comparative analysis of microorganisms from saline springs in Andes Mountain Range, Colombia.</title>
        <authorList>
            <person name="Rubin E."/>
        </authorList>
    </citation>
    <scope>NUCLEOTIDE SEQUENCE [LARGE SCALE GENOMIC DNA]</scope>
    <source>
        <strain evidence="8 9">CG 35</strain>
    </source>
</reference>
<protein>
    <recommendedName>
        <fullName evidence="7">CopC domain-containing protein</fullName>
    </recommendedName>
</protein>
<keyword evidence="6" id="KW-0472">Membrane</keyword>
<dbReference type="Gene3D" id="2.60.40.1220">
    <property type="match status" value="1"/>
</dbReference>
<accession>A0A2T0YMX6</accession>
<sequence length="259" mass="26637">MPGASHLATESTNLMSSRTSTSRTATTGRQRAGRITALSATAALGLAVTTMAAPAWAHDSLLSSTPEADAVLEQSPEEITLEFSGGGLTTGEAITNVIEVSDEGGENWEGETEIDGSTMSTELPEELPGGDYTVAYRVVYSDGHAEESSFDFEVVDTAPEPTPEASPPTEPSTETEAESESDAESETESAAPAEDDDVAEATTADSGQPDEPVAGDAASDTQQNPGLPVWAVVVGAVVVVGLLAAIVMAVLRGRKNPRA</sequence>
<dbReference type="InterPro" id="IPR014755">
    <property type="entry name" value="Cu-Rt/internalin_Ig-like"/>
</dbReference>
<gene>
    <name evidence="8" type="ORF">BCL67_10621</name>
</gene>
<evidence type="ECO:0000256" key="5">
    <source>
        <dbReference type="SAM" id="MobiDB-lite"/>
    </source>
</evidence>
<evidence type="ECO:0000313" key="8">
    <source>
        <dbReference type="EMBL" id="PRZ16701.1"/>
    </source>
</evidence>
<dbReference type="InterPro" id="IPR007348">
    <property type="entry name" value="CopC_dom"/>
</dbReference>
<keyword evidence="9" id="KW-1185">Reference proteome</keyword>
<feature type="compositionally biased region" description="Low complexity" evidence="5">
    <location>
        <begin position="16"/>
        <end position="33"/>
    </location>
</feature>
<dbReference type="PANTHER" id="PTHR34820">
    <property type="entry name" value="INNER MEMBRANE PROTEIN YEBZ"/>
    <property type="match status" value="1"/>
</dbReference>
<comment type="caution">
    <text evidence="8">The sequence shown here is derived from an EMBL/GenBank/DDBJ whole genome shotgun (WGS) entry which is preliminary data.</text>
</comment>
<feature type="compositionally biased region" description="Acidic residues" evidence="5">
    <location>
        <begin position="173"/>
        <end position="199"/>
    </location>
</feature>
<feature type="domain" description="CopC" evidence="7">
    <location>
        <begin position="58"/>
        <end position="154"/>
    </location>
</feature>
<evidence type="ECO:0000259" key="7">
    <source>
        <dbReference type="Pfam" id="PF04234"/>
    </source>
</evidence>
<dbReference type="AlphaFoldDB" id="A0A2T0YMX6"/>
<feature type="region of interest" description="Disordered" evidence="5">
    <location>
        <begin position="1"/>
        <end position="33"/>
    </location>
</feature>
<organism evidence="8 9">
    <name type="scientific">Nesterenkonia sandarakina</name>
    <dbReference type="NCBI Taxonomy" id="272918"/>
    <lineage>
        <taxon>Bacteria</taxon>
        <taxon>Bacillati</taxon>
        <taxon>Actinomycetota</taxon>
        <taxon>Actinomycetes</taxon>
        <taxon>Micrococcales</taxon>
        <taxon>Micrococcaceae</taxon>
        <taxon>Nesterenkonia</taxon>
    </lineage>
</organism>
<dbReference type="PANTHER" id="PTHR34820:SF4">
    <property type="entry name" value="INNER MEMBRANE PROTEIN YEBZ"/>
    <property type="match status" value="1"/>
</dbReference>
<evidence type="ECO:0000256" key="2">
    <source>
        <dbReference type="ARBA" id="ARBA00022723"/>
    </source>
</evidence>
<dbReference type="GO" id="GO:0046688">
    <property type="term" value="P:response to copper ion"/>
    <property type="evidence" value="ECO:0007669"/>
    <property type="project" value="InterPro"/>
</dbReference>
<keyword evidence="2" id="KW-0479">Metal-binding</keyword>
<feature type="compositionally biased region" description="Pro residues" evidence="5">
    <location>
        <begin position="160"/>
        <end position="170"/>
    </location>
</feature>
<evidence type="ECO:0000256" key="3">
    <source>
        <dbReference type="ARBA" id="ARBA00022729"/>
    </source>
</evidence>
<dbReference type="GO" id="GO:0005507">
    <property type="term" value="F:copper ion binding"/>
    <property type="evidence" value="ECO:0007669"/>
    <property type="project" value="InterPro"/>
</dbReference>
<keyword evidence="4" id="KW-0186">Copper</keyword>
<dbReference type="InterPro" id="IPR032694">
    <property type="entry name" value="CopC/D"/>
</dbReference>
<dbReference type="GO" id="GO:0006825">
    <property type="term" value="P:copper ion transport"/>
    <property type="evidence" value="ECO:0007669"/>
    <property type="project" value="InterPro"/>
</dbReference>